<keyword evidence="2" id="KW-0472">Membrane</keyword>
<protein>
    <submittedName>
        <fullName evidence="3">Uncharacterized protein</fullName>
    </submittedName>
</protein>
<name>A0A368YMW2_9HYPH</name>
<dbReference type="Proteomes" id="UP000253324">
    <property type="component" value="Unassembled WGS sequence"/>
</dbReference>
<feature type="region of interest" description="Disordered" evidence="1">
    <location>
        <begin position="1"/>
        <end position="24"/>
    </location>
</feature>
<proteinExistence type="predicted"/>
<evidence type="ECO:0000256" key="1">
    <source>
        <dbReference type="SAM" id="MobiDB-lite"/>
    </source>
</evidence>
<feature type="transmembrane region" description="Helical" evidence="2">
    <location>
        <begin position="34"/>
        <end position="54"/>
    </location>
</feature>
<evidence type="ECO:0000313" key="4">
    <source>
        <dbReference type="Proteomes" id="UP000253324"/>
    </source>
</evidence>
<evidence type="ECO:0000256" key="2">
    <source>
        <dbReference type="SAM" id="Phobius"/>
    </source>
</evidence>
<comment type="caution">
    <text evidence="3">The sequence shown here is derived from an EMBL/GenBank/DDBJ whole genome shotgun (WGS) entry which is preliminary data.</text>
</comment>
<dbReference type="RefSeq" id="WP_114431137.1">
    <property type="nucleotide sequence ID" value="NZ_QPJM01000010.1"/>
</dbReference>
<dbReference type="AlphaFoldDB" id="A0A368YMW2"/>
<reference evidence="3 4" key="1">
    <citation type="submission" date="2018-07" db="EMBL/GenBank/DDBJ databases">
        <title>Genomic Encyclopedia of Type Strains, Phase III (KMG-III): the genomes of soil and plant-associated and newly described type strains.</title>
        <authorList>
            <person name="Whitman W."/>
        </authorList>
    </citation>
    <scope>NUCLEOTIDE SEQUENCE [LARGE SCALE GENOMIC DNA]</scope>
    <source>
        <strain evidence="3 4">31-25a</strain>
    </source>
</reference>
<keyword evidence="2" id="KW-1133">Transmembrane helix</keyword>
<gene>
    <name evidence="3" type="ORF">C7476_11079</name>
</gene>
<accession>A0A368YMW2</accession>
<organism evidence="3 4">
    <name type="scientific">Phyllobacterium bourgognense</name>
    <dbReference type="NCBI Taxonomy" id="314236"/>
    <lineage>
        <taxon>Bacteria</taxon>
        <taxon>Pseudomonadati</taxon>
        <taxon>Pseudomonadota</taxon>
        <taxon>Alphaproteobacteria</taxon>
        <taxon>Hyphomicrobiales</taxon>
        <taxon>Phyllobacteriaceae</taxon>
        <taxon>Phyllobacterium</taxon>
    </lineage>
</organism>
<dbReference type="EMBL" id="QPJM01000010">
    <property type="protein sequence ID" value="RCW81525.1"/>
    <property type="molecule type" value="Genomic_DNA"/>
</dbReference>
<keyword evidence="2" id="KW-0812">Transmembrane</keyword>
<sequence length="222" mass="22860">MTKQSINDRILSRSQSKSDEEASAGASSQLVRRITLFCSIGAFLAAGAALAFQISSHIGALLFTEATAQAQAPESAKGDTPFHKHVSQAGISTCANLVPVLGQALTFGSTYAVNTQWNKTSPDAHSVQAVAGMSYDTPEYKEKAAGVIVASPTGEGCEGTFVRVAPFQKPCQEVVATLPQGSTLAETLSGTPYYNLANNSGQALLISSGNSCVVVSVGSLAG</sequence>
<evidence type="ECO:0000313" key="3">
    <source>
        <dbReference type="EMBL" id="RCW81525.1"/>
    </source>
</evidence>
<feature type="compositionally biased region" description="Polar residues" evidence="1">
    <location>
        <begin position="1"/>
        <end position="15"/>
    </location>
</feature>
<dbReference type="OrthoDB" id="7573289at2"/>
<keyword evidence="4" id="KW-1185">Reference proteome</keyword>